<dbReference type="Gene3D" id="2.40.50.140">
    <property type="entry name" value="Nucleic acid-binding proteins"/>
    <property type="match status" value="1"/>
</dbReference>
<dbReference type="PROSITE" id="PS50926">
    <property type="entry name" value="TRAM"/>
    <property type="match status" value="1"/>
</dbReference>
<keyword evidence="2" id="KW-1133">Transmembrane helix</keyword>
<feature type="compositionally biased region" description="Basic and acidic residues" evidence="1">
    <location>
        <begin position="40"/>
        <end position="50"/>
    </location>
</feature>
<evidence type="ECO:0000256" key="2">
    <source>
        <dbReference type="SAM" id="Phobius"/>
    </source>
</evidence>
<comment type="caution">
    <text evidence="4">The sequence shown here is derived from an EMBL/GenBank/DDBJ whole genome shotgun (WGS) entry which is preliminary data.</text>
</comment>
<evidence type="ECO:0000313" key="5">
    <source>
        <dbReference type="Proteomes" id="UP000189370"/>
    </source>
</evidence>
<feature type="domain" description="TRAM" evidence="3">
    <location>
        <begin position="50"/>
        <end position="116"/>
    </location>
</feature>
<proteinExistence type="predicted"/>
<dbReference type="OrthoDB" id="157176at2157"/>
<keyword evidence="2" id="KW-0472">Membrane</keyword>
<dbReference type="InterPro" id="IPR002792">
    <property type="entry name" value="TRAM_dom"/>
</dbReference>
<feature type="compositionally biased region" description="Basic residues" evidence="1">
    <location>
        <begin position="27"/>
        <end position="39"/>
    </location>
</feature>
<dbReference type="RefSeq" id="WP_076146764.1">
    <property type="nucleotide sequence ID" value="NZ_LWLN01000001.1"/>
</dbReference>
<evidence type="ECO:0000259" key="3">
    <source>
        <dbReference type="PROSITE" id="PS50926"/>
    </source>
</evidence>
<organism evidence="4 5">
    <name type="scientific">Natrinema saccharevitans</name>
    <dbReference type="NCBI Taxonomy" id="301967"/>
    <lineage>
        <taxon>Archaea</taxon>
        <taxon>Methanobacteriati</taxon>
        <taxon>Methanobacteriota</taxon>
        <taxon>Stenosarchaea group</taxon>
        <taxon>Halobacteria</taxon>
        <taxon>Halobacteriales</taxon>
        <taxon>Natrialbaceae</taxon>
        <taxon>Natrinema</taxon>
    </lineage>
</organism>
<evidence type="ECO:0000313" key="4">
    <source>
        <dbReference type="EMBL" id="OLZ41784.1"/>
    </source>
</evidence>
<dbReference type="InterPro" id="IPR012340">
    <property type="entry name" value="NA-bd_OB-fold"/>
</dbReference>
<protein>
    <submittedName>
        <fullName evidence="4">RNA-binding protein</fullName>
    </submittedName>
</protein>
<feature type="region of interest" description="Disordered" evidence="1">
    <location>
        <begin position="27"/>
        <end position="55"/>
    </location>
</feature>
<keyword evidence="2" id="KW-0812">Transmembrane</keyword>
<accession>A0A1S8AZI4</accession>
<evidence type="ECO:0000256" key="1">
    <source>
        <dbReference type="SAM" id="MobiDB-lite"/>
    </source>
</evidence>
<dbReference type="EMBL" id="LWLN01000001">
    <property type="protein sequence ID" value="OLZ41784.1"/>
    <property type="molecule type" value="Genomic_DNA"/>
</dbReference>
<gene>
    <name evidence="4" type="ORF">A6E15_12660</name>
</gene>
<sequence>MFGPAVLGVGLLVTFVIGTWLFRRIRGRGRSASARRSRKRHEEAQDRDPPVDMGDVETVAIREFTDHHSGERQAVGKVEGFVVFVEDVPDDCEPTDAIRIKILSFNRGHTSATATYLERA</sequence>
<dbReference type="AlphaFoldDB" id="A0A1S8AZI4"/>
<name>A0A1S8AZI4_9EURY</name>
<dbReference type="Proteomes" id="UP000189370">
    <property type="component" value="Unassembled WGS sequence"/>
</dbReference>
<reference evidence="5" key="1">
    <citation type="submission" date="2016-04" db="EMBL/GenBank/DDBJ databases">
        <authorList>
            <person name="Chen S.-C."/>
            <person name="Lai M.-C."/>
        </authorList>
    </citation>
    <scope>NUCLEOTIDE SEQUENCE [LARGE SCALE GENOMIC DNA]</scope>
    <source>
        <strain evidence="5">AB14</strain>
    </source>
</reference>
<keyword evidence="5" id="KW-1185">Reference proteome</keyword>
<feature type="transmembrane region" description="Helical" evidence="2">
    <location>
        <begin position="6"/>
        <end position="22"/>
    </location>
</feature>